<dbReference type="Proteomes" id="UP000776276">
    <property type="component" value="Unassembled WGS sequence"/>
</dbReference>
<sequence>MASQFAYVAHRVDDHILSARHGDADAQLDLGRIYASGAGGTIVDLIEAHKWFNLAALNGCEEAQYARAEIAGEMSPREIATAQKAARAFLATAGRA</sequence>
<protein>
    <recommendedName>
        <fullName evidence="3">Sel1 repeat family protein</fullName>
    </recommendedName>
</protein>
<keyword evidence="2" id="KW-1185">Reference proteome</keyword>
<dbReference type="EMBL" id="JAHKRT010000002">
    <property type="protein sequence ID" value="MBU3077209.1"/>
    <property type="molecule type" value="Genomic_DNA"/>
</dbReference>
<comment type="caution">
    <text evidence="1">The sequence shown here is derived from an EMBL/GenBank/DDBJ whole genome shotgun (WGS) entry which is preliminary data.</text>
</comment>
<organism evidence="1 2">
    <name type="scientific">Sphingomonas quercus</name>
    <dbReference type="NCBI Taxonomy" id="2842451"/>
    <lineage>
        <taxon>Bacteria</taxon>
        <taxon>Pseudomonadati</taxon>
        <taxon>Pseudomonadota</taxon>
        <taxon>Alphaproteobacteria</taxon>
        <taxon>Sphingomonadales</taxon>
        <taxon>Sphingomonadaceae</taxon>
        <taxon>Sphingomonas</taxon>
    </lineage>
</organism>
<proteinExistence type="predicted"/>
<evidence type="ECO:0000313" key="1">
    <source>
        <dbReference type="EMBL" id="MBU3077209.1"/>
    </source>
</evidence>
<name>A0ABS6BGB0_9SPHN</name>
<evidence type="ECO:0008006" key="3">
    <source>
        <dbReference type="Google" id="ProtNLM"/>
    </source>
</evidence>
<dbReference type="InterPro" id="IPR006597">
    <property type="entry name" value="Sel1-like"/>
</dbReference>
<gene>
    <name evidence="1" type="ORF">KOF26_04950</name>
</gene>
<evidence type="ECO:0000313" key="2">
    <source>
        <dbReference type="Proteomes" id="UP000776276"/>
    </source>
</evidence>
<dbReference type="SMART" id="SM00671">
    <property type="entry name" value="SEL1"/>
    <property type="match status" value="1"/>
</dbReference>
<accession>A0ABS6BGB0</accession>
<reference evidence="1 2" key="1">
    <citation type="submission" date="2021-06" db="EMBL/GenBank/DDBJ databases">
        <title>Sphingomonas sp. XMGL2, whole genome shotgun sequencing project.</title>
        <authorList>
            <person name="Zhao G."/>
            <person name="Shen L."/>
        </authorList>
    </citation>
    <scope>NUCLEOTIDE SEQUENCE [LARGE SCALE GENOMIC DNA]</scope>
    <source>
        <strain evidence="1 2">XMGL2</strain>
    </source>
</reference>
<dbReference type="RefSeq" id="WP_216321045.1">
    <property type="nucleotide sequence ID" value="NZ_JAHKRT010000002.1"/>
</dbReference>